<evidence type="ECO:0000313" key="2">
    <source>
        <dbReference type="EMBL" id="WIV21118.1"/>
    </source>
</evidence>
<keyword evidence="2" id="KW-0012">Acyltransferase</keyword>
<dbReference type="PROSITE" id="PS51186">
    <property type="entry name" value="GNAT"/>
    <property type="match status" value="1"/>
</dbReference>
<name>A0ABY8X7S9_9BACL</name>
<dbReference type="GO" id="GO:0016746">
    <property type="term" value="F:acyltransferase activity"/>
    <property type="evidence" value="ECO:0007669"/>
    <property type="project" value="UniProtKB-KW"/>
</dbReference>
<dbReference type="RefSeq" id="WP_285748586.1">
    <property type="nucleotide sequence ID" value="NZ_CP127162.1"/>
</dbReference>
<dbReference type="SUPFAM" id="SSF55729">
    <property type="entry name" value="Acyl-CoA N-acyltransferases (Nat)"/>
    <property type="match status" value="1"/>
</dbReference>
<reference evidence="2 3" key="1">
    <citation type="submission" date="2023-06" db="EMBL/GenBank/DDBJ databases">
        <title>Paenibacillus polygonum sp. nov., an endophytic bacterium, isolated from Polygonum lapathifolium L. in Nanji Wetland National Nature Reserve, South of Poyang Lake, Jiangxi Province, China.</title>
        <authorList>
            <person name="Yu Z."/>
        </authorList>
    </citation>
    <scope>NUCLEOTIDE SEQUENCE [LARGE SCALE GENOMIC DNA]</scope>
    <source>
        <strain evidence="2 3">C31</strain>
    </source>
</reference>
<dbReference type="EC" id="2.3.1.-" evidence="2"/>
<dbReference type="Gene3D" id="3.40.630.30">
    <property type="match status" value="1"/>
</dbReference>
<gene>
    <name evidence="2" type="ORF">QPK24_10805</name>
</gene>
<evidence type="ECO:0000259" key="1">
    <source>
        <dbReference type="PROSITE" id="PS51186"/>
    </source>
</evidence>
<dbReference type="Proteomes" id="UP001236415">
    <property type="component" value="Chromosome"/>
</dbReference>
<evidence type="ECO:0000313" key="3">
    <source>
        <dbReference type="Proteomes" id="UP001236415"/>
    </source>
</evidence>
<accession>A0ABY8X7S9</accession>
<sequence length="162" mass="18882">MQQMKVAIMKAALSDRTIIENLLQLYVYDFTEYTAAPIGENGVYQIMPDFESYWSDESSQQSYVIKANGEIAGFIMIKEKEETPKDHVLSHFFILRKFRRMGVGRKAAISLFKGMKGVWELCQLEDNIPAQKFWDQIIKEVSYGEVKNKTENGRRYQNFICK</sequence>
<feature type="domain" description="N-acetyltransferase" evidence="1">
    <location>
        <begin position="9"/>
        <end position="162"/>
    </location>
</feature>
<dbReference type="EMBL" id="CP127162">
    <property type="protein sequence ID" value="WIV21118.1"/>
    <property type="molecule type" value="Genomic_DNA"/>
</dbReference>
<dbReference type="Pfam" id="PF00583">
    <property type="entry name" value="Acetyltransf_1"/>
    <property type="match status" value="1"/>
</dbReference>
<proteinExistence type="predicted"/>
<protein>
    <submittedName>
        <fullName evidence="2">GNAT family N-acetyltransferase</fullName>
        <ecNumber evidence="2">2.3.1.-</ecNumber>
    </submittedName>
</protein>
<organism evidence="2 3">
    <name type="scientific">Paenibacillus polygoni</name>
    <dbReference type="NCBI Taxonomy" id="3050112"/>
    <lineage>
        <taxon>Bacteria</taxon>
        <taxon>Bacillati</taxon>
        <taxon>Bacillota</taxon>
        <taxon>Bacilli</taxon>
        <taxon>Bacillales</taxon>
        <taxon>Paenibacillaceae</taxon>
        <taxon>Paenibacillus</taxon>
    </lineage>
</organism>
<keyword evidence="3" id="KW-1185">Reference proteome</keyword>
<dbReference type="InterPro" id="IPR000182">
    <property type="entry name" value="GNAT_dom"/>
</dbReference>
<dbReference type="InterPro" id="IPR016181">
    <property type="entry name" value="Acyl_CoA_acyltransferase"/>
</dbReference>
<dbReference type="CDD" id="cd04301">
    <property type="entry name" value="NAT_SF"/>
    <property type="match status" value="1"/>
</dbReference>
<keyword evidence="2" id="KW-0808">Transferase</keyword>